<proteinExistence type="predicted"/>
<organism evidence="1 2">
    <name type="scientific">Bacillus taeanensis</name>
    <dbReference type="NCBI Taxonomy" id="273032"/>
    <lineage>
        <taxon>Bacteria</taxon>
        <taxon>Bacillati</taxon>
        <taxon>Bacillota</taxon>
        <taxon>Bacilli</taxon>
        <taxon>Bacillales</taxon>
        <taxon>Bacillaceae</taxon>
        <taxon>Bacillus</taxon>
    </lineage>
</organism>
<evidence type="ECO:0000313" key="2">
    <source>
        <dbReference type="Proteomes" id="UP000253314"/>
    </source>
</evidence>
<evidence type="ECO:0000313" key="1">
    <source>
        <dbReference type="EMBL" id="RBW68996.1"/>
    </source>
</evidence>
<protein>
    <submittedName>
        <fullName evidence="1">Spore gernimation protein GerPA</fullName>
    </submittedName>
</protein>
<name>A0A366XTK3_9BACI</name>
<keyword evidence="2" id="KW-1185">Reference proteome</keyword>
<dbReference type="OrthoDB" id="2691926at2"/>
<dbReference type="AlphaFoldDB" id="A0A366XTK3"/>
<sequence>MPAVVGKVNFISIGEATVTQFGDIFWVAPVSEDIIFGGPGSFNSGDFDRTYSEQNVTLIPNDDDLVDTSNIGVL</sequence>
<dbReference type="InterPro" id="IPR019618">
    <property type="entry name" value="Spore_germination_GerPA"/>
</dbReference>
<dbReference type="EMBL" id="QOCW01000014">
    <property type="protein sequence ID" value="RBW68996.1"/>
    <property type="molecule type" value="Genomic_DNA"/>
</dbReference>
<accession>A0A366XTK3</accession>
<gene>
    <name evidence="1" type="ORF">DS031_13745</name>
</gene>
<dbReference type="Proteomes" id="UP000253314">
    <property type="component" value="Unassembled WGS sequence"/>
</dbReference>
<dbReference type="Pfam" id="PF10676">
    <property type="entry name" value="gerPA"/>
    <property type="match status" value="1"/>
</dbReference>
<dbReference type="RefSeq" id="WP_113806645.1">
    <property type="nucleotide sequence ID" value="NZ_QOCW01000014.1"/>
</dbReference>
<comment type="caution">
    <text evidence="1">The sequence shown here is derived from an EMBL/GenBank/DDBJ whole genome shotgun (WGS) entry which is preliminary data.</text>
</comment>
<reference evidence="1 2" key="1">
    <citation type="submission" date="2018-07" db="EMBL/GenBank/DDBJ databases">
        <title>Lottiidibacillus patelloidae gen. nov., sp. nov., isolated from the intestinal tract of a marine limpet and the reclassification of B. taeanensis BH030017T, B. algicola KMM 3737T and B. hwajinpoensis SW-72T as genus Lottiidibacillus.</title>
        <authorList>
            <person name="Liu R."/>
            <person name="Huang Z."/>
        </authorList>
    </citation>
    <scope>NUCLEOTIDE SEQUENCE [LARGE SCALE GENOMIC DNA]</scope>
    <source>
        <strain evidence="1 2">BH030017</strain>
    </source>
</reference>